<dbReference type="KEGG" id="simp:C6571_18470"/>
<dbReference type="Pfam" id="PF01051">
    <property type="entry name" value="Rep3_N"/>
    <property type="match status" value="1"/>
</dbReference>
<organism evidence="4 5">
    <name type="scientific">Simplicispira suum</name>
    <dbReference type="NCBI Taxonomy" id="2109915"/>
    <lineage>
        <taxon>Bacteria</taxon>
        <taxon>Pseudomonadati</taxon>
        <taxon>Pseudomonadota</taxon>
        <taxon>Betaproteobacteria</taxon>
        <taxon>Burkholderiales</taxon>
        <taxon>Comamonadaceae</taxon>
        <taxon>Simplicispira</taxon>
    </lineage>
</organism>
<name>A0A2S0N6A3_9BURK</name>
<proteinExistence type="inferred from homology"/>
<keyword evidence="4" id="KW-0614">Plasmid</keyword>
<evidence type="ECO:0000259" key="3">
    <source>
        <dbReference type="Pfam" id="PF01051"/>
    </source>
</evidence>
<dbReference type="OrthoDB" id="1522717at2"/>
<dbReference type="InterPro" id="IPR000525">
    <property type="entry name" value="Initiator_Rep_WH1"/>
</dbReference>
<dbReference type="EMBL" id="CP027670">
    <property type="protein sequence ID" value="AVO43501.1"/>
    <property type="molecule type" value="Genomic_DNA"/>
</dbReference>
<dbReference type="InterPro" id="IPR036390">
    <property type="entry name" value="WH_DNA-bd_sf"/>
</dbReference>
<dbReference type="Pfam" id="PF21205">
    <property type="entry name" value="Rep3_C"/>
    <property type="match status" value="1"/>
</dbReference>
<dbReference type="SUPFAM" id="SSF46785">
    <property type="entry name" value="Winged helix' DNA-binding domain"/>
    <property type="match status" value="1"/>
</dbReference>
<reference evidence="4 5" key="1">
    <citation type="submission" date="2018-03" db="EMBL/GenBank/DDBJ databases">
        <title>Genome sequencing of Simplicispira sp.</title>
        <authorList>
            <person name="Kim S.-J."/>
            <person name="Heo J."/>
            <person name="Kwon S.-W."/>
        </authorList>
    </citation>
    <scope>NUCLEOTIDE SEQUENCE [LARGE SCALE GENOMIC DNA]</scope>
    <source>
        <strain evidence="4 5">SC1-8</strain>
        <plasmid evidence="4 5">unnamed1</plasmid>
    </source>
</reference>
<comment type="similarity">
    <text evidence="1">Belongs to the initiator RepB protein family.</text>
</comment>
<keyword evidence="5" id="KW-1185">Reference proteome</keyword>
<evidence type="ECO:0000256" key="2">
    <source>
        <dbReference type="SAM" id="MobiDB-lite"/>
    </source>
</evidence>
<feature type="domain" description="Initiator Rep protein WH1" evidence="3">
    <location>
        <begin position="2"/>
        <end position="137"/>
    </location>
</feature>
<dbReference type="AlphaFoldDB" id="A0A2S0N6A3"/>
<dbReference type="GO" id="GO:0006270">
    <property type="term" value="P:DNA replication initiation"/>
    <property type="evidence" value="ECO:0007669"/>
    <property type="project" value="InterPro"/>
</dbReference>
<feature type="region of interest" description="Disordered" evidence="2">
    <location>
        <begin position="293"/>
        <end position="323"/>
    </location>
</feature>
<evidence type="ECO:0000313" key="5">
    <source>
        <dbReference type="Proteomes" id="UP000239326"/>
    </source>
</evidence>
<dbReference type="Gene3D" id="1.10.10.10">
    <property type="entry name" value="Winged helix-like DNA-binding domain superfamily/Winged helix DNA-binding domain"/>
    <property type="match status" value="1"/>
</dbReference>
<accession>A0A2S0N6A3</accession>
<dbReference type="Proteomes" id="UP000239326">
    <property type="component" value="Plasmid unnamed1"/>
</dbReference>
<evidence type="ECO:0000256" key="1">
    <source>
        <dbReference type="ARBA" id="ARBA00038283"/>
    </source>
</evidence>
<dbReference type="InterPro" id="IPR036388">
    <property type="entry name" value="WH-like_DNA-bd_sf"/>
</dbReference>
<protein>
    <submittedName>
        <fullName evidence="4">Replication initiation protein</fullName>
    </submittedName>
</protein>
<gene>
    <name evidence="4" type="ORF">C6571_18470</name>
</gene>
<evidence type="ECO:0000313" key="4">
    <source>
        <dbReference type="EMBL" id="AVO43501.1"/>
    </source>
</evidence>
<geneLocation type="plasmid" evidence="4 5">
    <name>unnamed1</name>
</geneLocation>
<sequence length="387" mass="43559">MKITLLMRKFFNILLHTVQEQGDQETYRAPMSDIFSTAAMDPRNMETAKETLRSMAKTTVEWDRIRGEEDDVLSWGISALLADAEFLTVGGRLYLEWSYSPKVRQRLLDPYRYVQLPLAIFNNFRSGSAAALYEICMKYLTNYNGLTNKAQWEWWKPRISGINDSKSTGEYRFFKRDTLMPAINEVNAVSGLQVSLLEFKTGRKITHLQFSVQRKPQSMLPLESSEDLIDVDILRRMEALGLAKSTIDVLYTENEPEVLAATLDFVESRVAKGGIKSPAALFRDALKKGYGAAEASKPSKDETTKAQRKKQKSDFGSDADDPPSKLAAIEEYIKGLSSNELKPLQTQFEAQATGLIKEQFVKSGMKTKIVRVAFAQFVADNGLAQAT</sequence>
<dbReference type="GO" id="GO:0003887">
    <property type="term" value="F:DNA-directed DNA polymerase activity"/>
    <property type="evidence" value="ECO:0007669"/>
    <property type="project" value="InterPro"/>
</dbReference>